<dbReference type="InterPro" id="IPR036188">
    <property type="entry name" value="FAD/NAD-bd_sf"/>
</dbReference>
<proteinExistence type="predicted"/>
<dbReference type="SUPFAM" id="SSF50022">
    <property type="entry name" value="ISP domain"/>
    <property type="match status" value="1"/>
</dbReference>
<sequence length="510" mass="55878">MQRDGATTSLWQHNVSDHNAGGATLPGTVDVLIVGGGITGLATALLLQQSGKQCLVAEAHTLCYGTTGGTTAHLNTFFDTTYDMVESDFGEEGARLLHTAARSALDLVKRNIAEFGIDCGHSDRDGYVYAQTEKQEQQLDKTFQSSVNAGAEVEYTDTIPVPLPFRKAIVYRRQAQFHPTRYVLALAKAFESLGGRIVQGCRVQDFESEGDLLHVNTSFTRITARWLIWATHIPPGINLLHFRNAPYRSYAIAAKLSDEAAYPEGLAYDLYDPYHYYRTQEVDGERYLIAGGEDHKTAHETNTEGCFAKLEAHVRNHFPVAEVAFRWSSQYFEPSDGLPYIGHLPGNPDNVLVATGYSGNGMTYSHIAAMTLSDLIVKGESGYAKLLAPGRVKPVAGFMDFVKENADVVAQFVGKRLKASTLKELADLAPGEGRLVKYEGTSIALYKDAGGKLYALNPVCTHAKCVVDWNSAERSWDCPCHGARYDVNGDVLTGPARKNLEPIDLEELDS</sequence>
<dbReference type="PANTHER" id="PTHR13847">
    <property type="entry name" value="SARCOSINE DEHYDROGENASE-RELATED"/>
    <property type="match status" value="1"/>
</dbReference>
<dbReference type="InterPro" id="IPR017941">
    <property type="entry name" value="Rieske_2Fe-2S"/>
</dbReference>
<dbReference type="InterPro" id="IPR038010">
    <property type="entry name" value="YhfW_C"/>
</dbReference>
<feature type="domain" description="Rieske" evidence="6">
    <location>
        <begin position="420"/>
        <end position="510"/>
    </location>
</feature>
<dbReference type="CDD" id="cd03477">
    <property type="entry name" value="Rieske_YhfW_C"/>
    <property type="match status" value="1"/>
</dbReference>
<keyword evidence="2" id="KW-0479">Metal-binding</keyword>
<keyword evidence="5" id="KW-1015">Disulfide bond</keyword>
<dbReference type="Pfam" id="PF01266">
    <property type="entry name" value="DAO"/>
    <property type="match status" value="1"/>
</dbReference>
<dbReference type="InterPro" id="IPR036922">
    <property type="entry name" value="Rieske_2Fe-2S_sf"/>
</dbReference>
<keyword evidence="8" id="KW-1185">Reference proteome</keyword>
<reference evidence="8" key="1">
    <citation type="journal article" date="2019" name="Int. J. Syst. Evol. Microbiol.">
        <title>The Global Catalogue of Microorganisms (GCM) 10K type strain sequencing project: providing services to taxonomists for standard genome sequencing and annotation.</title>
        <authorList>
            <consortium name="The Broad Institute Genomics Platform"/>
            <consortium name="The Broad Institute Genome Sequencing Center for Infectious Disease"/>
            <person name="Wu L."/>
            <person name="Ma J."/>
        </authorList>
    </citation>
    <scope>NUCLEOTIDE SEQUENCE [LARGE SCALE GENOMIC DNA]</scope>
    <source>
        <strain evidence="8">JCM 17919</strain>
    </source>
</reference>
<evidence type="ECO:0000313" key="8">
    <source>
        <dbReference type="Proteomes" id="UP001501725"/>
    </source>
</evidence>
<keyword evidence="1" id="KW-0001">2Fe-2S</keyword>
<dbReference type="PRINTS" id="PR00162">
    <property type="entry name" value="RIESKE"/>
</dbReference>
<dbReference type="InterPro" id="IPR005805">
    <property type="entry name" value="Rieske_Fe-S_prot_C"/>
</dbReference>
<keyword evidence="4" id="KW-0411">Iron-sulfur</keyword>
<comment type="caution">
    <text evidence="7">The sequence shown here is derived from an EMBL/GenBank/DDBJ whole genome shotgun (WGS) entry which is preliminary data.</text>
</comment>
<dbReference type="Gene3D" id="2.102.10.10">
    <property type="entry name" value="Rieske [2Fe-2S] iron-sulphur domain"/>
    <property type="match status" value="1"/>
</dbReference>
<dbReference type="Gene3D" id="3.50.50.60">
    <property type="entry name" value="FAD/NAD(P)-binding domain"/>
    <property type="match status" value="1"/>
</dbReference>
<dbReference type="InterPro" id="IPR006076">
    <property type="entry name" value="FAD-dep_OxRdtase"/>
</dbReference>
<evidence type="ECO:0000259" key="6">
    <source>
        <dbReference type="PROSITE" id="PS51296"/>
    </source>
</evidence>
<evidence type="ECO:0000256" key="4">
    <source>
        <dbReference type="ARBA" id="ARBA00023014"/>
    </source>
</evidence>
<evidence type="ECO:0000313" key="7">
    <source>
        <dbReference type="EMBL" id="GAA4342161.1"/>
    </source>
</evidence>
<dbReference type="EMBL" id="BAABGY010000016">
    <property type="protein sequence ID" value="GAA4342161.1"/>
    <property type="molecule type" value="Genomic_DNA"/>
</dbReference>
<dbReference type="Pfam" id="PF00355">
    <property type="entry name" value="Rieske"/>
    <property type="match status" value="1"/>
</dbReference>
<gene>
    <name evidence="7" type="ORF">GCM10023184_41280</name>
</gene>
<dbReference type="RefSeq" id="WP_345257829.1">
    <property type="nucleotide sequence ID" value="NZ_BAABGY010000016.1"/>
</dbReference>
<protein>
    <submittedName>
        <fullName evidence="7">FAD-dependent oxidoreductase</fullName>
    </submittedName>
</protein>
<accession>A0ABP8HP69</accession>
<keyword evidence="3" id="KW-0408">Iron</keyword>
<dbReference type="Gene3D" id="3.30.9.10">
    <property type="entry name" value="D-Amino Acid Oxidase, subunit A, domain 2"/>
    <property type="match status" value="1"/>
</dbReference>
<dbReference type="PANTHER" id="PTHR13847:SF274">
    <property type="entry name" value="RIESKE 2FE-2S IRON-SULFUR PROTEIN YHFW-RELATED"/>
    <property type="match status" value="1"/>
</dbReference>
<name>A0ABP8HP69_9BACT</name>
<evidence type="ECO:0000256" key="2">
    <source>
        <dbReference type="ARBA" id="ARBA00022723"/>
    </source>
</evidence>
<dbReference type="Proteomes" id="UP001501725">
    <property type="component" value="Unassembled WGS sequence"/>
</dbReference>
<evidence type="ECO:0000256" key="3">
    <source>
        <dbReference type="ARBA" id="ARBA00023004"/>
    </source>
</evidence>
<organism evidence="7 8">
    <name type="scientific">Flaviaesturariibacter amylovorans</name>
    <dbReference type="NCBI Taxonomy" id="1084520"/>
    <lineage>
        <taxon>Bacteria</taxon>
        <taxon>Pseudomonadati</taxon>
        <taxon>Bacteroidota</taxon>
        <taxon>Chitinophagia</taxon>
        <taxon>Chitinophagales</taxon>
        <taxon>Chitinophagaceae</taxon>
        <taxon>Flaviaestuariibacter</taxon>
    </lineage>
</organism>
<dbReference type="SUPFAM" id="SSF51905">
    <property type="entry name" value="FAD/NAD(P)-binding domain"/>
    <property type="match status" value="1"/>
</dbReference>
<evidence type="ECO:0000256" key="5">
    <source>
        <dbReference type="ARBA" id="ARBA00023157"/>
    </source>
</evidence>
<evidence type="ECO:0000256" key="1">
    <source>
        <dbReference type="ARBA" id="ARBA00022714"/>
    </source>
</evidence>
<dbReference type="PROSITE" id="PS51296">
    <property type="entry name" value="RIESKE"/>
    <property type="match status" value="1"/>
</dbReference>